<dbReference type="Proteomes" id="UP001602322">
    <property type="component" value="Unassembled WGS sequence"/>
</dbReference>
<reference evidence="1 2" key="1">
    <citation type="submission" date="2024-10" db="EMBL/GenBank/DDBJ databases">
        <title>The Natural Products Discovery Center: Release of the First 8490 Sequenced Strains for Exploring Actinobacteria Biosynthetic Diversity.</title>
        <authorList>
            <person name="Kalkreuter E."/>
            <person name="Kautsar S.A."/>
            <person name="Yang D."/>
            <person name="Bader C.D."/>
            <person name="Teijaro C.N."/>
            <person name="Fluegel L."/>
            <person name="Davis C.M."/>
            <person name="Simpson J.R."/>
            <person name="Lauterbach L."/>
            <person name="Steele A.D."/>
            <person name="Gui C."/>
            <person name="Meng S."/>
            <person name="Li G."/>
            <person name="Viehrig K."/>
            <person name="Ye F."/>
            <person name="Su P."/>
            <person name="Kiefer A.F."/>
            <person name="Nichols A."/>
            <person name="Cepeda A.J."/>
            <person name="Yan W."/>
            <person name="Fan B."/>
            <person name="Jiang Y."/>
            <person name="Adhikari A."/>
            <person name="Zheng C.-J."/>
            <person name="Schuster L."/>
            <person name="Cowan T.M."/>
            <person name="Smanski M.J."/>
            <person name="Chevrette M.G."/>
            <person name="De Carvalho L.P.S."/>
            <person name="Shen B."/>
        </authorList>
    </citation>
    <scope>NUCLEOTIDE SEQUENCE [LARGE SCALE GENOMIC DNA]</scope>
    <source>
        <strain evidence="1 2">NPDC012540</strain>
    </source>
</reference>
<comment type="caution">
    <text evidence="1">The sequence shown here is derived from an EMBL/GenBank/DDBJ whole genome shotgun (WGS) entry which is preliminary data.</text>
</comment>
<protein>
    <recommendedName>
        <fullName evidence="3">4-hydroxy-3-methylbut-2-enyl diphosphate reductase</fullName>
    </recommendedName>
</protein>
<accession>A0ABW6XEF8</accession>
<evidence type="ECO:0000313" key="1">
    <source>
        <dbReference type="EMBL" id="MFF5900143.1"/>
    </source>
</evidence>
<organism evidence="1 2">
    <name type="scientific">Streptomyces argenteolus</name>
    <dbReference type="NCBI Taxonomy" id="67274"/>
    <lineage>
        <taxon>Bacteria</taxon>
        <taxon>Bacillati</taxon>
        <taxon>Actinomycetota</taxon>
        <taxon>Actinomycetes</taxon>
        <taxon>Kitasatosporales</taxon>
        <taxon>Streptomycetaceae</taxon>
        <taxon>Streptomyces</taxon>
    </lineage>
</organism>
<dbReference type="EMBL" id="JBIBEG010000011">
    <property type="protein sequence ID" value="MFF5900143.1"/>
    <property type="molecule type" value="Genomic_DNA"/>
</dbReference>
<keyword evidence="2" id="KW-1185">Reference proteome</keyword>
<proteinExistence type="predicted"/>
<sequence>MVARSKTTCELPTGLVLNEATVLSDFWHPDRGQVVCPAAPLLQAHLERTGVPSELGTADRGDIGGALPKEPATLIATTFALPGGEVLGFAVAAPPRWIGQARRAVHDWTAAVRTRRLFVPAVLPSCEEEKGVSPGLIPRPARSGQHACPKLRWIDSAGRAFASDGDTVLLVGPPDPSAPVGLGWPGTTLLWTRVPDVETAWRMALPPSGAAAFVLAPCTSVRTASEILAVLRARLPRLRGMHPDQWCYRTDDNRAATAGAVAASDLVLKLGAGTAPQVKVGRPVVDLRSWRDLDAERLRQVSTVTVVNAEPFSPGTLSLAEVQEVLAGLGPLAVVNHRVVTETHLHLTAGASKRRTV</sequence>
<evidence type="ECO:0008006" key="3">
    <source>
        <dbReference type="Google" id="ProtNLM"/>
    </source>
</evidence>
<dbReference type="RefSeq" id="WP_387907880.1">
    <property type="nucleotide sequence ID" value="NZ_JBIBEG010000011.1"/>
</dbReference>
<evidence type="ECO:0000313" key="2">
    <source>
        <dbReference type="Proteomes" id="UP001602322"/>
    </source>
</evidence>
<name>A0ABW6XEF8_9ACTN</name>
<gene>
    <name evidence="1" type="ORF">ACFY8O_30025</name>
</gene>